<name>A0A1F7V136_9BACT</name>
<dbReference type="Gene3D" id="3.30.70.2650">
    <property type="match status" value="1"/>
</dbReference>
<sequence length="184" mass="21578">MKVKEGIPKVVLGILGVAGLLTVALVAPNVIQLLDLRGKRRTFPKQQFRNAINRLEKRGYIRLAGERNAWHYELTKEGRLLLERRRIEDLKIQKPLAWDGKWRMVMFDIPENLRKARNALRDKLRHLGFHSLNLSVWVYPHECKDEINAVVAYYDVGKYVRYARTDYFDGMERVCARFGLLQKS</sequence>
<organism evidence="2 3">
    <name type="scientific">Candidatus Uhrbacteria bacterium RIFCSPLOWO2_01_FULL_55_36</name>
    <dbReference type="NCBI Taxonomy" id="1802404"/>
    <lineage>
        <taxon>Bacteria</taxon>
        <taxon>Candidatus Uhriibacteriota</taxon>
    </lineage>
</organism>
<proteinExistence type="predicted"/>
<comment type="caution">
    <text evidence="2">The sequence shown here is derived from an EMBL/GenBank/DDBJ whole genome shotgun (WGS) entry which is preliminary data.</text>
</comment>
<dbReference type="EMBL" id="MGEM01000030">
    <property type="protein sequence ID" value="OGL84232.1"/>
    <property type="molecule type" value="Genomic_DNA"/>
</dbReference>
<dbReference type="Proteomes" id="UP000177704">
    <property type="component" value="Unassembled WGS sequence"/>
</dbReference>
<dbReference type="InterPro" id="IPR036390">
    <property type="entry name" value="WH_DNA-bd_sf"/>
</dbReference>
<evidence type="ECO:0000313" key="3">
    <source>
        <dbReference type="Proteomes" id="UP000177704"/>
    </source>
</evidence>
<reference evidence="2 3" key="1">
    <citation type="journal article" date="2016" name="Nat. Commun.">
        <title>Thousands of microbial genomes shed light on interconnected biogeochemical processes in an aquifer system.</title>
        <authorList>
            <person name="Anantharaman K."/>
            <person name="Brown C.T."/>
            <person name="Hug L.A."/>
            <person name="Sharon I."/>
            <person name="Castelle C.J."/>
            <person name="Probst A.J."/>
            <person name="Thomas B.C."/>
            <person name="Singh A."/>
            <person name="Wilkins M.J."/>
            <person name="Karaoz U."/>
            <person name="Brodie E.L."/>
            <person name="Williams K.H."/>
            <person name="Hubbard S.S."/>
            <person name="Banfield J.F."/>
        </authorList>
    </citation>
    <scope>NUCLEOTIDE SEQUENCE [LARGE SCALE GENOMIC DNA]</scope>
</reference>
<dbReference type="GO" id="GO:0006351">
    <property type="term" value="P:DNA-templated transcription"/>
    <property type="evidence" value="ECO:0007669"/>
    <property type="project" value="TreeGrafter"/>
</dbReference>
<evidence type="ECO:0000259" key="1">
    <source>
        <dbReference type="Pfam" id="PF20803"/>
    </source>
</evidence>
<dbReference type="PANTHER" id="PTHR30319:SF1">
    <property type="entry name" value="TRANSCRIPTIONAL REPRESSOR PAAX"/>
    <property type="match status" value="1"/>
</dbReference>
<protein>
    <recommendedName>
        <fullName evidence="1">Transcriptional repressor PaaX-like central Cas2-like domain-containing protein</fullName>
    </recommendedName>
</protein>
<feature type="domain" description="Transcriptional repressor PaaX-like central Cas2-like" evidence="1">
    <location>
        <begin position="97"/>
        <end position="170"/>
    </location>
</feature>
<gene>
    <name evidence="2" type="ORF">A3B36_01760</name>
</gene>
<dbReference type="AlphaFoldDB" id="A0A1F7V136"/>
<dbReference type="Pfam" id="PF20803">
    <property type="entry name" value="PaaX_M"/>
    <property type="match status" value="1"/>
</dbReference>
<dbReference type="PANTHER" id="PTHR30319">
    <property type="entry name" value="PHENYLACETIC ACID REGULATOR-RELATED TRANSCRIPTIONAL REPRESSOR"/>
    <property type="match status" value="1"/>
</dbReference>
<dbReference type="SUPFAM" id="SSF46785">
    <property type="entry name" value="Winged helix' DNA-binding domain"/>
    <property type="match status" value="1"/>
</dbReference>
<evidence type="ECO:0000313" key="2">
    <source>
        <dbReference type="EMBL" id="OGL84232.1"/>
    </source>
</evidence>
<dbReference type="InterPro" id="IPR048846">
    <property type="entry name" value="PaaX-like_central"/>
</dbReference>
<accession>A0A1F7V136</accession>